<dbReference type="InterPro" id="IPR027417">
    <property type="entry name" value="P-loop_NTPase"/>
</dbReference>
<proteinExistence type="predicted"/>
<feature type="domain" description="Orc1-like AAA ATPase" evidence="1">
    <location>
        <begin position="9"/>
        <end position="204"/>
    </location>
</feature>
<dbReference type="Pfam" id="PF13191">
    <property type="entry name" value="AAA_16"/>
    <property type="match status" value="1"/>
</dbReference>
<dbReference type="AlphaFoldDB" id="A0AAD2G5F6"/>
<accession>A0AAD2G5F6</accession>
<name>A0AAD2G5F6_9STRA</name>
<dbReference type="PANTHER" id="PTHR43642:SF1">
    <property type="entry name" value="HYBRID SIGNAL TRANSDUCTION HISTIDINE KINASE G"/>
    <property type="match status" value="1"/>
</dbReference>
<evidence type="ECO:0000313" key="3">
    <source>
        <dbReference type="Proteomes" id="UP001295423"/>
    </source>
</evidence>
<keyword evidence="3" id="KW-1185">Reference proteome</keyword>
<gene>
    <name evidence="2" type="ORF">CYCCA115_LOCUS20086</name>
</gene>
<dbReference type="InterPro" id="IPR053159">
    <property type="entry name" value="Hybrid_Histidine_Kinase"/>
</dbReference>
<evidence type="ECO:0000259" key="1">
    <source>
        <dbReference type="Pfam" id="PF13191"/>
    </source>
</evidence>
<dbReference type="InterPro" id="IPR041664">
    <property type="entry name" value="AAA_16"/>
</dbReference>
<evidence type="ECO:0000313" key="2">
    <source>
        <dbReference type="EMBL" id="CAJ1963273.1"/>
    </source>
</evidence>
<comment type="caution">
    <text evidence="2">The sequence shown here is derived from an EMBL/GenBank/DDBJ whole genome shotgun (WGS) entry which is preliminary data.</text>
</comment>
<dbReference type="EMBL" id="CAKOGP040002136">
    <property type="protein sequence ID" value="CAJ1963273.1"/>
    <property type="molecule type" value="Genomic_DNA"/>
</dbReference>
<dbReference type="Proteomes" id="UP001295423">
    <property type="component" value="Unassembled WGS sequence"/>
</dbReference>
<organism evidence="2 3">
    <name type="scientific">Cylindrotheca closterium</name>
    <dbReference type="NCBI Taxonomy" id="2856"/>
    <lineage>
        <taxon>Eukaryota</taxon>
        <taxon>Sar</taxon>
        <taxon>Stramenopiles</taxon>
        <taxon>Ochrophyta</taxon>
        <taxon>Bacillariophyta</taxon>
        <taxon>Bacillariophyceae</taxon>
        <taxon>Bacillariophycidae</taxon>
        <taxon>Bacillariales</taxon>
        <taxon>Bacillariaceae</taxon>
        <taxon>Cylindrotheca</taxon>
    </lineage>
</organism>
<dbReference type="Gene3D" id="3.40.50.300">
    <property type="entry name" value="P-loop containing nucleotide triphosphate hydrolases"/>
    <property type="match status" value="1"/>
</dbReference>
<dbReference type="PANTHER" id="PTHR43642">
    <property type="entry name" value="HYBRID SIGNAL TRANSDUCTION HISTIDINE KINASE G"/>
    <property type="match status" value="1"/>
</dbReference>
<protein>
    <recommendedName>
        <fullName evidence="1">Orc1-like AAA ATPase domain-containing protein</fullName>
    </recommendedName>
</protein>
<sequence>MASSSHRWRLCGRAEEYKQLEQFYIERKHHDLVFITGPNGCGKTSLIASLRSRISKDSGYLLYGEFLPDSAPYEAFGEIFQELEKQIRHHRDSKSILKDVRQALSKSELNTDLLLQVFPSLRFLLSKIRQKPLTSRRQPPTTVQDAYRQRSDLHRDILLLCEVVSSCFPVVMALDNAMWADDDTLKLLESLRDRQTVRNFLCVVISREGIERQLQSSTEQDIGVNEPISQSPQIHLGRLDRSGIAEIACSVLETGTRQKCADVVDLVYRETGGNPYHAKEMIQSLVSEGYALKNENGYWTVQTSGAMTLPPLYDLMLTPFYHLPAHLKDVAQVASAFEGRTIHHSILSELVTTLPAGEVMEAIIQIKAALGVTQDATGRFFYFPYGMQKLIYEKYCIAERKTMHQHALRSLYRHLSSNTLDANVFLVLHQSTRSQWFRSTVHQKMELARLCLVAAKRSISSLASSSAERYIQKGVSCLADVEDRWRIDYALTLELCTRSTEIEFSKSNIEEVHRLYKEIALHSREPIDVVPACRVHMLALVEEEMVDRAIDVGLKWIFQIGESSEQSIDLKKTLTDLIKAKKLIVSSPNSVIDSSISEDNDPLKLLRSSASSLRSKESWGKNYGRCLSLFNCLLETEYVLGNYDKAKDVINIVLQNAREPQDKCSALHTKMQLVVQASNRNHALGAEESIKMLASFGIRIPLKPSTKDVMIEKLKLRAALGRKKISFLASMHVMERDCIMKLVDQLCHFATSSHDENLTAVVALRAMRMSLKNGISKYLPQILISYAVPLRRNGKLEDAYMLSSSVETLFKRFPQENPKFQLLLQSGTLHLKKPFHSSVDHFVNLYGVALANGNIEYALILAMHVPFLHYASGLPLTKHFESQLSMFEEKATQLEQPIFVALFNGFHQFLHNLQGNCSNPLELNGEAMNEAEILGHFEGNSRSMTLRDFGVLRLTLACIFDDTGTMIAMLDRLKSYPLFDAPIVREHTRMTYMGIAALILGRTSKDKEFKRLGQKILKTFKELNDIGSKNARPVYLCLRAIEKHTIKAYEKAIRECRFENMLHLAAMMNEQCGKMLMKEQSYDLGMEYLGAALWLYRDWGADGKVQQMKAAFDMSEPSRHRTDSETLSEH</sequence>
<reference evidence="2" key="1">
    <citation type="submission" date="2023-08" db="EMBL/GenBank/DDBJ databases">
        <authorList>
            <person name="Audoor S."/>
            <person name="Bilcke G."/>
        </authorList>
    </citation>
    <scope>NUCLEOTIDE SEQUENCE</scope>
</reference>
<dbReference type="SUPFAM" id="SSF52540">
    <property type="entry name" value="P-loop containing nucleoside triphosphate hydrolases"/>
    <property type="match status" value="1"/>
</dbReference>